<dbReference type="AlphaFoldDB" id="A0A8J2JPB9"/>
<dbReference type="EMBL" id="CAJVCH010092376">
    <property type="protein sequence ID" value="CAG7722788.1"/>
    <property type="molecule type" value="Genomic_DNA"/>
</dbReference>
<protein>
    <submittedName>
        <fullName evidence="1">Uncharacterized protein</fullName>
    </submittedName>
</protein>
<evidence type="ECO:0000313" key="1">
    <source>
        <dbReference type="EMBL" id="CAG7722788.1"/>
    </source>
</evidence>
<feature type="non-terminal residue" evidence="1">
    <location>
        <position position="1"/>
    </location>
</feature>
<evidence type="ECO:0000313" key="2">
    <source>
        <dbReference type="Proteomes" id="UP000708208"/>
    </source>
</evidence>
<name>A0A8J2JPB9_9HEXA</name>
<reference evidence="1" key="1">
    <citation type="submission" date="2021-06" db="EMBL/GenBank/DDBJ databases">
        <authorList>
            <person name="Hodson N. C."/>
            <person name="Mongue J. A."/>
            <person name="Jaron S. K."/>
        </authorList>
    </citation>
    <scope>NUCLEOTIDE SEQUENCE</scope>
</reference>
<comment type="caution">
    <text evidence="1">The sequence shown here is derived from an EMBL/GenBank/DDBJ whole genome shotgun (WGS) entry which is preliminary data.</text>
</comment>
<proteinExistence type="predicted"/>
<accession>A0A8J2JPB9</accession>
<keyword evidence="2" id="KW-1185">Reference proteome</keyword>
<organism evidence="1 2">
    <name type="scientific">Allacma fusca</name>
    <dbReference type="NCBI Taxonomy" id="39272"/>
    <lineage>
        <taxon>Eukaryota</taxon>
        <taxon>Metazoa</taxon>
        <taxon>Ecdysozoa</taxon>
        <taxon>Arthropoda</taxon>
        <taxon>Hexapoda</taxon>
        <taxon>Collembola</taxon>
        <taxon>Symphypleona</taxon>
        <taxon>Sminthuridae</taxon>
        <taxon>Allacma</taxon>
    </lineage>
</organism>
<gene>
    <name evidence="1" type="ORF">AFUS01_LOCUS11903</name>
</gene>
<dbReference type="Proteomes" id="UP000708208">
    <property type="component" value="Unassembled WGS sequence"/>
</dbReference>
<sequence length="37" mass="4508">MLLFESNFMRIIDCKYWFWGTLSRSSVIIVRQKRAVL</sequence>